<proteinExistence type="predicted"/>
<dbReference type="AlphaFoldDB" id="A0A4Z2FBG5"/>
<dbReference type="EMBL" id="SRLO01001366">
    <property type="protein sequence ID" value="TNN38508.1"/>
    <property type="molecule type" value="Genomic_DNA"/>
</dbReference>
<dbReference type="Proteomes" id="UP000314294">
    <property type="component" value="Unassembled WGS sequence"/>
</dbReference>
<evidence type="ECO:0000313" key="2">
    <source>
        <dbReference type="Proteomes" id="UP000314294"/>
    </source>
</evidence>
<name>A0A4Z2FBG5_9TELE</name>
<gene>
    <name evidence="1" type="ORF">EYF80_051314</name>
</gene>
<comment type="caution">
    <text evidence="1">The sequence shown here is derived from an EMBL/GenBank/DDBJ whole genome shotgun (WGS) entry which is preliminary data.</text>
</comment>
<accession>A0A4Z2FBG5</accession>
<keyword evidence="2" id="KW-1185">Reference proteome</keyword>
<organism evidence="1 2">
    <name type="scientific">Liparis tanakae</name>
    <name type="common">Tanaka's snailfish</name>
    <dbReference type="NCBI Taxonomy" id="230148"/>
    <lineage>
        <taxon>Eukaryota</taxon>
        <taxon>Metazoa</taxon>
        <taxon>Chordata</taxon>
        <taxon>Craniata</taxon>
        <taxon>Vertebrata</taxon>
        <taxon>Euteleostomi</taxon>
        <taxon>Actinopterygii</taxon>
        <taxon>Neopterygii</taxon>
        <taxon>Teleostei</taxon>
        <taxon>Neoteleostei</taxon>
        <taxon>Acanthomorphata</taxon>
        <taxon>Eupercaria</taxon>
        <taxon>Perciformes</taxon>
        <taxon>Cottioidei</taxon>
        <taxon>Cottales</taxon>
        <taxon>Liparidae</taxon>
        <taxon>Liparis</taxon>
    </lineage>
</organism>
<protein>
    <submittedName>
        <fullName evidence="1">Uncharacterized protein</fullName>
    </submittedName>
</protein>
<reference evidence="1 2" key="1">
    <citation type="submission" date="2019-03" db="EMBL/GenBank/DDBJ databases">
        <title>First draft genome of Liparis tanakae, snailfish: a comprehensive survey of snailfish specific genes.</title>
        <authorList>
            <person name="Kim W."/>
            <person name="Song I."/>
            <person name="Jeong J.-H."/>
            <person name="Kim D."/>
            <person name="Kim S."/>
            <person name="Ryu S."/>
            <person name="Song J.Y."/>
            <person name="Lee S.K."/>
        </authorList>
    </citation>
    <scope>NUCLEOTIDE SEQUENCE [LARGE SCALE GENOMIC DNA]</scope>
    <source>
        <tissue evidence="1">Muscle</tissue>
    </source>
</reference>
<sequence length="320" mass="34071">MDAREMHVGVKMTDTLLVDFNMWWFCQDILLSLQLFCFPSGRPVAQRTGRWALTVPQQRGPCGSSLWEQPPPLNAAVVLLWTFPSGMLQSSKQADSQKNTSYRGGLTVNPSACRMKPGVCLRSLVGLNKGCPVGGAAAAHSGGSSGVRWADGLPGPFAIPPSDKPKRLSNLFTRSSSPLFHSSATLYVQGAERGASRCALWKSLGALTVGGRGHAHHGSGNCIRKDESRKGSRKLPARYPSGCCDMSVPDTPAERSFCLEDSLSSAAAGRRRSCSGSLPERDCCPMFSGLLHIPAAHGAPVSGALSLVAAAERDLHEDLQ</sequence>
<evidence type="ECO:0000313" key="1">
    <source>
        <dbReference type="EMBL" id="TNN38508.1"/>
    </source>
</evidence>